<organism evidence="2">
    <name type="scientific">Salix viminalis</name>
    <name type="common">Common osier</name>
    <name type="synonym">Basket willow</name>
    <dbReference type="NCBI Taxonomy" id="40686"/>
    <lineage>
        <taxon>Eukaryota</taxon>
        <taxon>Viridiplantae</taxon>
        <taxon>Streptophyta</taxon>
        <taxon>Embryophyta</taxon>
        <taxon>Tracheophyta</taxon>
        <taxon>Spermatophyta</taxon>
        <taxon>Magnoliopsida</taxon>
        <taxon>eudicotyledons</taxon>
        <taxon>Gunneridae</taxon>
        <taxon>Pentapetalae</taxon>
        <taxon>rosids</taxon>
        <taxon>fabids</taxon>
        <taxon>Malpighiales</taxon>
        <taxon>Salicaceae</taxon>
        <taxon>Saliceae</taxon>
        <taxon>Salix</taxon>
    </lineage>
</organism>
<feature type="compositionally biased region" description="Basic residues" evidence="1">
    <location>
        <begin position="66"/>
        <end position="80"/>
    </location>
</feature>
<dbReference type="EMBL" id="CAADRP010001696">
    <property type="protein sequence ID" value="VFU48423.1"/>
    <property type="molecule type" value="Genomic_DNA"/>
</dbReference>
<reference evidence="2" key="1">
    <citation type="submission" date="2019-03" db="EMBL/GenBank/DDBJ databases">
        <authorList>
            <person name="Mank J."/>
            <person name="Almeida P."/>
        </authorList>
    </citation>
    <scope>NUCLEOTIDE SEQUENCE</scope>
    <source>
        <strain evidence="2">78183</strain>
    </source>
</reference>
<name>A0A6N2M6I0_SALVM</name>
<dbReference type="AlphaFoldDB" id="A0A6N2M6I0"/>
<proteinExistence type="predicted"/>
<feature type="compositionally biased region" description="Basic residues" evidence="1">
    <location>
        <begin position="31"/>
        <end position="40"/>
    </location>
</feature>
<evidence type="ECO:0000256" key="1">
    <source>
        <dbReference type="SAM" id="MobiDB-lite"/>
    </source>
</evidence>
<gene>
    <name evidence="2" type="ORF">SVIM_LOCUS317059</name>
</gene>
<protein>
    <submittedName>
        <fullName evidence="2">Uncharacterized protein</fullName>
    </submittedName>
</protein>
<feature type="region of interest" description="Disordered" evidence="1">
    <location>
        <begin position="1"/>
        <end position="42"/>
    </location>
</feature>
<accession>A0A6N2M6I0</accession>
<feature type="region of interest" description="Disordered" evidence="1">
    <location>
        <begin position="55"/>
        <end position="80"/>
    </location>
</feature>
<sequence>MSLKSSETFDIRHPNSYHPKLLLLKNDDDKKKKKKKKKERTKTYGFPLNFCCFMHERNDRQNNTSGRKKEKKEKNRRTKK</sequence>
<evidence type="ECO:0000313" key="2">
    <source>
        <dbReference type="EMBL" id="VFU48423.1"/>
    </source>
</evidence>